<evidence type="ECO:0000313" key="20">
    <source>
        <dbReference type="Proteomes" id="UP000053611"/>
    </source>
</evidence>
<evidence type="ECO:0000256" key="5">
    <source>
        <dbReference type="ARBA" id="ARBA00022645"/>
    </source>
</evidence>
<dbReference type="GO" id="GO:0006508">
    <property type="term" value="P:proteolysis"/>
    <property type="evidence" value="ECO:0007669"/>
    <property type="project" value="UniProtKB-KW"/>
</dbReference>
<dbReference type="FunFam" id="3.40.630.10:FF:000084">
    <property type="entry name" value="Carboxypeptidase B2"/>
    <property type="match status" value="1"/>
</dbReference>
<dbReference type="GO" id="GO:0005615">
    <property type="term" value="C:extracellular space"/>
    <property type="evidence" value="ECO:0007669"/>
    <property type="project" value="TreeGrafter"/>
</dbReference>
<evidence type="ECO:0000256" key="4">
    <source>
        <dbReference type="ARBA" id="ARBA00022525"/>
    </source>
</evidence>
<evidence type="ECO:0000256" key="15">
    <source>
        <dbReference type="ARBA" id="ARBA00026213"/>
    </source>
</evidence>
<dbReference type="GeneID" id="28984373"/>
<evidence type="ECO:0000256" key="11">
    <source>
        <dbReference type="ARBA" id="ARBA00023049"/>
    </source>
</evidence>
<keyword evidence="12" id="KW-1015">Disulfide bond</keyword>
<evidence type="ECO:0000256" key="12">
    <source>
        <dbReference type="ARBA" id="ARBA00023157"/>
    </source>
</evidence>
<evidence type="ECO:0000256" key="7">
    <source>
        <dbReference type="ARBA" id="ARBA00022723"/>
    </source>
</evidence>
<evidence type="ECO:0000256" key="14">
    <source>
        <dbReference type="ARBA" id="ARBA00026187"/>
    </source>
</evidence>
<dbReference type="Proteomes" id="UP000053611">
    <property type="component" value="Unassembled WGS sequence"/>
</dbReference>
<protein>
    <recommendedName>
        <fullName evidence="14">Inactive metallocarboxypeptidase ECM14</fullName>
    </recommendedName>
    <alternativeName>
        <fullName evidence="15">Inactive metallocarboxypeptidase ecm14</fullName>
    </alternativeName>
</protein>
<dbReference type="CDD" id="cd03860">
    <property type="entry name" value="M14_CP_A-B_like"/>
    <property type="match status" value="1"/>
</dbReference>
<evidence type="ECO:0000313" key="19">
    <source>
        <dbReference type="EMBL" id="KLT40684.1"/>
    </source>
</evidence>
<dbReference type="SMR" id="A0A0J1AZB4"/>
<dbReference type="PANTHER" id="PTHR11705">
    <property type="entry name" value="PROTEASE FAMILY M14 CARBOXYPEPTIDASE A,B"/>
    <property type="match status" value="1"/>
</dbReference>
<dbReference type="InterPro" id="IPR000834">
    <property type="entry name" value="Peptidase_M14"/>
</dbReference>
<dbReference type="SUPFAM" id="SSF53187">
    <property type="entry name" value="Zn-dependent exopeptidases"/>
    <property type="match status" value="1"/>
</dbReference>
<dbReference type="PRINTS" id="PR00765">
    <property type="entry name" value="CRBOXYPTASEA"/>
</dbReference>
<dbReference type="SMART" id="SM00631">
    <property type="entry name" value="Zn_pept"/>
    <property type="match status" value="1"/>
</dbReference>
<comment type="function">
    <text evidence="13">Inactive carboxypeptidase that may play a role in cell wall organization and biogenesis.</text>
</comment>
<keyword evidence="6" id="KW-0645">Protease</keyword>
<dbReference type="GO" id="GO:0008270">
    <property type="term" value="F:zinc ion binding"/>
    <property type="evidence" value="ECO:0007669"/>
    <property type="project" value="InterPro"/>
</dbReference>
<dbReference type="Pfam" id="PF00246">
    <property type="entry name" value="Peptidase_M14"/>
    <property type="match status" value="1"/>
</dbReference>
<evidence type="ECO:0000256" key="3">
    <source>
        <dbReference type="ARBA" id="ARBA00005988"/>
    </source>
</evidence>
<evidence type="ECO:0000256" key="13">
    <source>
        <dbReference type="ARBA" id="ARBA00025210"/>
    </source>
</evidence>
<dbReference type="PROSITE" id="PS52035">
    <property type="entry name" value="PEPTIDASE_M14"/>
    <property type="match status" value="1"/>
</dbReference>
<dbReference type="PROSITE" id="PS00132">
    <property type="entry name" value="CARBOXYPEPT_ZN_1"/>
    <property type="match status" value="1"/>
</dbReference>
<comment type="cofactor">
    <cofactor evidence="1">
        <name>Zn(2+)</name>
        <dbReference type="ChEBI" id="CHEBI:29105"/>
    </cofactor>
</comment>
<dbReference type="GO" id="GO:0004181">
    <property type="term" value="F:metallocarboxypeptidase activity"/>
    <property type="evidence" value="ECO:0007669"/>
    <property type="project" value="InterPro"/>
</dbReference>
<evidence type="ECO:0000256" key="17">
    <source>
        <dbReference type="SAM" id="SignalP"/>
    </source>
</evidence>
<keyword evidence="8 17" id="KW-0732">Signal</keyword>
<accession>A0A0J1AZB4</accession>
<dbReference type="STRING" id="879819.A0A0J1AZB4"/>
<feature type="active site" description="Proton donor/acceptor" evidence="16">
    <location>
        <position position="431"/>
    </location>
</feature>
<reference evidence="19 20" key="1">
    <citation type="submission" date="2015-03" db="EMBL/GenBank/DDBJ databases">
        <title>Genomics and transcriptomics of the oil-accumulating basidiomycete yeast T. oleaginosus allow insights into substrate utilization and the diverse evolutionary trajectories of mating systems in fungi.</title>
        <authorList>
            <consortium name="DOE Joint Genome Institute"/>
            <person name="Kourist R."/>
            <person name="Kracht O."/>
            <person name="Bracharz F."/>
            <person name="Lipzen A."/>
            <person name="Nolan M."/>
            <person name="Ohm R."/>
            <person name="Grigoriev I."/>
            <person name="Sun S."/>
            <person name="Heitman J."/>
            <person name="Bruck T."/>
            <person name="Nowrousian M."/>
        </authorList>
    </citation>
    <scope>NUCLEOTIDE SEQUENCE [LARGE SCALE GENOMIC DNA]</scope>
    <source>
        <strain evidence="19 20">IBC0246</strain>
    </source>
</reference>
<proteinExistence type="inferred from homology"/>
<keyword evidence="4" id="KW-0964">Secreted</keyword>
<keyword evidence="5" id="KW-0121">Carboxypeptidase</keyword>
<keyword evidence="20" id="KW-1185">Reference proteome</keyword>
<evidence type="ECO:0000256" key="9">
    <source>
        <dbReference type="ARBA" id="ARBA00022801"/>
    </source>
</evidence>
<evidence type="ECO:0000256" key="1">
    <source>
        <dbReference type="ARBA" id="ARBA00001947"/>
    </source>
</evidence>
<feature type="signal peptide" evidence="17">
    <location>
        <begin position="1"/>
        <end position="16"/>
    </location>
</feature>
<dbReference type="RefSeq" id="XP_018277175.1">
    <property type="nucleotide sequence ID" value="XM_018423770.1"/>
</dbReference>
<organism evidence="19 20">
    <name type="scientific">Cutaneotrichosporon oleaginosum</name>
    <dbReference type="NCBI Taxonomy" id="879819"/>
    <lineage>
        <taxon>Eukaryota</taxon>
        <taxon>Fungi</taxon>
        <taxon>Dikarya</taxon>
        <taxon>Basidiomycota</taxon>
        <taxon>Agaricomycotina</taxon>
        <taxon>Tremellomycetes</taxon>
        <taxon>Trichosporonales</taxon>
        <taxon>Trichosporonaceae</taxon>
        <taxon>Cutaneotrichosporon</taxon>
    </lineage>
</organism>
<comment type="subcellular location">
    <subcellularLocation>
        <location evidence="2">Secreted</location>
    </subcellularLocation>
</comment>
<evidence type="ECO:0000256" key="2">
    <source>
        <dbReference type="ARBA" id="ARBA00004613"/>
    </source>
</evidence>
<dbReference type="Gene3D" id="3.40.630.10">
    <property type="entry name" value="Zn peptidases"/>
    <property type="match status" value="1"/>
</dbReference>
<dbReference type="EMBL" id="KQ087230">
    <property type="protein sequence ID" value="KLT40684.1"/>
    <property type="molecule type" value="Genomic_DNA"/>
</dbReference>
<dbReference type="InterPro" id="IPR057246">
    <property type="entry name" value="CARBOXYPEPT_ZN_1"/>
</dbReference>
<sequence>MLAPIAFLALALGAVALPHQEPFAGYDPSTAAPAYIEESDGVDRYDGHQVWRINWSNLTDTSRGALYNVLETTGDVWKATPDMIDIHLSPRAAAVLPSLLPKDTHARKIVPDLQALVNLSLAHPLPDLHGAYAPHSPLDDPPTDLPEGGWNVSTLGTLFHDAFQPLAAVDRFLDTLVKAFPETLHTFEIGKSAEGRPLRAYTAHRADGKTDAPEVVIISGQHAREWVGPASAIYFLHALLVSFRDDPEGAAAKVLREFTITVVPTLNPDGLVYSREHSRMWRKNRQDVGGLLCKGVDLNTNWGYEFRPSRLACSESYSGQRAFEAPETAAMANYIVNGTAEAPRKKMPRAFIDLHSYGQLFMFPYSFSCNVFPPDAENLMEAGIGVAKAIRMIGGPGYQTGQACQSTLRFAGDAADYTYAVGQVRWSYSAELRDTGTYGFMLPPFLIRPTGIDVVAGLSALALFIYNTEIEP</sequence>
<evidence type="ECO:0000256" key="8">
    <source>
        <dbReference type="ARBA" id="ARBA00022729"/>
    </source>
</evidence>
<evidence type="ECO:0000256" key="10">
    <source>
        <dbReference type="ARBA" id="ARBA00022833"/>
    </source>
</evidence>
<dbReference type="PANTHER" id="PTHR11705:SF147">
    <property type="entry name" value="INACTIVE METALLOCARBOXYPEPTIDASE ECM14"/>
    <property type="match status" value="1"/>
</dbReference>
<comment type="similarity">
    <text evidence="3 16">Belongs to the peptidase M14 family.</text>
</comment>
<keyword evidence="10" id="KW-0862">Zinc</keyword>
<feature type="domain" description="Peptidase M14" evidence="18">
    <location>
        <begin position="162"/>
        <end position="465"/>
    </location>
</feature>
<gene>
    <name evidence="19" type="ORF">CC85DRAFT_287196</name>
</gene>
<name>A0A0J1AZB4_9TREE</name>
<keyword evidence="11" id="KW-0482">Metalloprotease</keyword>
<dbReference type="OrthoDB" id="3626597at2759"/>
<evidence type="ECO:0000259" key="18">
    <source>
        <dbReference type="PROSITE" id="PS52035"/>
    </source>
</evidence>
<evidence type="ECO:0000256" key="16">
    <source>
        <dbReference type="PROSITE-ProRule" id="PRU01379"/>
    </source>
</evidence>
<evidence type="ECO:0000256" key="6">
    <source>
        <dbReference type="ARBA" id="ARBA00022670"/>
    </source>
</evidence>
<keyword evidence="7" id="KW-0479">Metal-binding</keyword>
<feature type="chain" id="PRO_5005247799" description="Inactive metallocarboxypeptidase ECM14" evidence="17">
    <location>
        <begin position="17"/>
        <end position="472"/>
    </location>
</feature>
<keyword evidence="9" id="KW-0378">Hydrolase</keyword>
<dbReference type="AlphaFoldDB" id="A0A0J1AZB4"/>